<keyword evidence="11" id="KW-1185">Reference proteome</keyword>
<dbReference type="InterPro" id="IPR020472">
    <property type="entry name" value="WD40_PAC1"/>
</dbReference>
<evidence type="ECO:0000256" key="2">
    <source>
        <dbReference type="ARBA" id="ARBA00005474"/>
    </source>
</evidence>
<feature type="repeat" description="WD" evidence="7">
    <location>
        <begin position="22"/>
        <end position="44"/>
    </location>
</feature>
<dbReference type="Pfam" id="PF03195">
    <property type="entry name" value="LOB"/>
    <property type="match status" value="1"/>
</dbReference>
<dbReference type="GO" id="GO:0005634">
    <property type="term" value="C:nucleus"/>
    <property type="evidence" value="ECO:0007669"/>
    <property type="project" value="TreeGrafter"/>
</dbReference>
<feature type="repeat" description="WD" evidence="7">
    <location>
        <begin position="226"/>
        <end position="249"/>
    </location>
</feature>
<proteinExistence type="inferred from homology"/>
<reference evidence="10 11" key="1">
    <citation type="journal article" date="2020" name="Mol. Plant">
        <title>The Chromosome-Based Rubber Tree Genome Provides New Insights into Spurge Genome Evolution and Rubber Biosynthesis.</title>
        <authorList>
            <person name="Liu J."/>
            <person name="Shi C."/>
            <person name="Shi C.C."/>
            <person name="Li W."/>
            <person name="Zhang Q.J."/>
            <person name="Zhang Y."/>
            <person name="Li K."/>
            <person name="Lu H.F."/>
            <person name="Shi C."/>
            <person name="Zhu S.T."/>
            <person name="Xiao Z.Y."/>
            <person name="Nan H."/>
            <person name="Yue Y."/>
            <person name="Zhu X.G."/>
            <person name="Wu Y."/>
            <person name="Hong X.N."/>
            <person name="Fan G.Y."/>
            <person name="Tong Y."/>
            <person name="Zhang D."/>
            <person name="Mao C.L."/>
            <person name="Liu Y.L."/>
            <person name="Hao S.J."/>
            <person name="Liu W.Q."/>
            <person name="Lv M.Q."/>
            <person name="Zhang H.B."/>
            <person name="Liu Y."/>
            <person name="Hu-Tang G.R."/>
            <person name="Wang J.P."/>
            <person name="Wang J.H."/>
            <person name="Sun Y.H."/>
            <person name="Ni S.B."/>
            <person name="Chen W.B."/>
            <person name="Zhang X.C."/>
            <person name="Jiao Y.N."/>
            <person name="Eichler E.E."/>
            <person name="Li G.H."/>
            <person name="Liu X."/>
            <person name="Gao L.Z."/>
        </authorList>
    </citation>
    <scope>NUCLEOTIDE SEQUENCE [LARGE SCALE GENOMIC DNA]</scope>
    <source>
        <strain evidence="11">cv. GT1</strain>
        <tissue evidence="10">Leaf</tissue>
    </source>
</reference>
<protein>
    <recommendedName>
        <fullName evidence="9">LOB domain-containing protein</fullName>
    </recommendedName>
</protein>
<feature type="compositionally biased region" description="Low complexity" evidence="8">
    <location>
        <begin position="592"/>
        <end position="609"/>
    </location>
</feature>
<evidence type="ECO:0000256" key="1">
    <source>
        <dbReference type="ARBA" id="ARBA00004906"/>
    </source>
</evidence>
<evidence type="ECO:0000256" key="6">
    <source>
        <dbReference type="ARBA" id="ARBA00038344"/>
    </source>
</evidence>
<keyword evidence="5" id="KW-0833">Ubl conjugation pathway</keyword>
<evidence type="ECO:0000256" key="4">
    <source>
        <dbReference type="ARBA" id="ARBA00022737"/>
    </source>
</evidence>
<dbReference type="PROSITE" id="PS50294">
    <property type="entry name" value="WD_REPEATS_REGION"/>
    <property type="match status" value="2"/>
</dbReference>
<organism evidence="10 11">
    <name type="scientific">Hevea brasiliensis</name>
    <name type="common">Para rubber tree</name>
    <name type="synonym">Siphonia brasiliensis</name>
    <dbReference type="NCBI Taxonomy" id="3981"/>
    <lineage>
        <taxon>Eukaryota</taxon>
        <taxon>Viridiplantae</taxon>
        <taxon>Streptophyta</taxon>
        <taxon>Embryophyta</taxon>
        <taxon>Tracheophyta</taxon>
        <taxon>Spermatophyta</taxon>
        <taxon>Magnoliopsida</taxon>
        <taxon>eudicotyledons</taxon>
        <taxon>Gunneridae</taxon>
        <taxon>Pentapetalae</taxon>
        <taxon>rosids</taxon>
        <taxon>fabids</taxon>
        <taxon>Malpighiales</taxon>
        <taxon>Euphorbiaceae</taxon>
        <taxon>Crotonoideae</taxon>
        <taxon>Micrandreae</taxon>
        <taxon>Hevea</taxon>
    </lineage>
</organism>
<dbReference type="Proteomes" id="UP000467840">
    <property type="component" value="Chromosome 15"/>
</dbReference>
<dbReference type="PROSITE" id="PS00678">
    <property type="entry name" value="WD_REPEATS_1"/>
    <property type="match status" value="1"/>
</dbReference>
<dbReference type="Gene3D" id="2.130.10.10">
    <property type="entry name" value="YVTN repeat-like/Quinoprotein amine dehydrogenase"/>
    <property type="match status" value="2"/>
</dbReference>
<evidence type="ECO:0000256" key="5">
    <source>
        <dbReference type="ARBA" id="ARBA00022786"/>
    </source>
</evidence>
<evidence type="ECO:0000313" key="11">
    <source>
        <dbReference type="Proteomes" id="UP000467840"/>
    </source>
</evidence>
<evidence type="ECO:0000256" key="3">
    <source>
        <dbReference type="ARBA" id="ARBA00022574"/>
    </source>
</evidence>
<sequence>MNLIFLDANASVSEMSQEDTSILTASGDQTIKVWDAQEEKCTGVLMGHTGSIKSMYPHPANSDLLVSGSRDGSFAIWDLRCNVASKSRCSEACITSTAMVRRAHVSPQAKRIRRNKAASMSITSVLYLKDGISIATAGAVDSIVKFWDTRNLKAQVTQACPHPKSSTEKERRLHGISSLSQDLNGVFLTASCMDNRIYLYNVLQLEKGPIKSFSGCRIESFFVKSAISPDAAQILTGSSDGNAYIWQVNKPDKDPITLKTHDGEVTAVDWCPLDGKIATASDDFTVRIWNVQSSCADSRSPSSIRRRIMAIPTEECRRLLRNEELMGLAKAPGDLHPSDEVCHEMDSLNSITMPAISTPEPQRRRFSSDCDSKETFEKTPEAAMKSPSSVLNPPSSLKRKTIRDYFLAAQFEVDIDCIARNQRISCVDLASCPYLSRTKPKYWQNFAALFCNERDEMLSSLLATHIYIWWMASSSYSNSPCAACKFLRRKCLPDCIFAPYFPPEEPQKFANVHKIFGASNVSKLLNEVLPHQREDAVNSLAYEAEARMKDPVYGCVGAISVLQRQVIRLQKELDATNADLIRYACNEMPPTSFGRSSRMGHGGSSSSASYDQNSALYYPPPWNNDAQERGDHGSI</sequence>
<name>A0A6A6MVD9_HEVBR</name>
<dbReference type="InterPro" id="IPR001680">
    <property type="entry name" value="WD40_rpt"/>
</dbReference>
<gene>
    <name evidence="10" type="ORF">GH714_041896</name>
</gene>
<keyword evidence="4" id="KW-0677">Repeat</keyword>
<comment type="caution">
    <text evidence="10">The sequence shown here is derived from an EMBL/GenBank/DDBJ whole genome shotgun (WGS) entry which is preliminary data.</text>
</comment>
<dbReference type="InterPro" id="IPR019775">
    <property type="entry name" value="WD40_repeat_CS"/>
</dbReference>
<dbReference type="PROSITE" id="PS50082">
    <property type="entry name" value="WD_REPEATS_2"/>
    <property type="match status" value="4"/>
</dbReference>
<accession>A0A6A6MVD9</accession>
<dbReference type="InterPro" id="IPR004883">
    <property type="entry name" value="LOB"/>
</dbReference>
<dbReference type="SMART" id="SM00320">
    <property type="entry name" value="WD40"/>
    <property type="match status" value="6"/>
</dbReference>
<keyword evidence="3 7" id="KW-0853">WD repeat</keyword>
<evidence type="ECO:0000313" key="10">
    <source>
        <dbReference type="EMBL" id="KAF2316555.1"/>
    </source>
</evidence>
<dbReference type="InterPro" id="IPR015943">
    <property type="entry name" value="WD40/YVTN_repeat-like_dom_sf"/>
</dbReference>
<evidence type="ECO:0000256" key="8">
    <source>
        <dbReference type="SAM" id="MobiDB-lite"/>
    </source>
</evidence>
<feature type="region of interest" description="Disordered" evidence="8">
    <location>
        <begin position="592"/>
        <end position="635"/>
    </location>
</feature>
<dbReference type="SUPFAM" id="SSF50978">
    <property type="entry name" value="WD40 repeat-like"/>
    <property type="match status" value="1"/>
</dbReference>
<dbReference type="GO" id="GO:0030674">
    <property type="term" value="F:protein-macromolecule adaptor activity"/>
    <property type="evidence" value="ECO:0007669"/>
    <property type="project" value="TreeGrafter"/>
</dbReference>
<dbReference type="PANTHER" id="PTHR22852">
    <property type="entry name" value="LETHAL 2 DENTICLELESS PROTEIN RETINOIC ACID-REGULATED NUCLEAR MATRIX-ASSOCIATED PROTEIN"/>
    <property type="match status" value="1"/>
</dbReference>
<dbReference type="PRINTS" id="PR00320">
    <property type="entry name" value="GPROTEINBRPT"/>
</dbReference>
<dbReference type="AlphaFoldDB" id="A0A6A6MVD9"/>
<feature type="repeat" description="WD" evidence="7">
    <location>
        <begin position="45"/>
        <end position="80"/>
    </location>
</feature>
<evidence type="ECO:0000256" key="7">
    <source>
        <dbReference type="PROSITE-ProRule" id="PRU00221"/>
    </source>
</evidence>
<dbReference type="PANTHER" id="PTHR22852:SF0">
    <property type="entry name" value="DENTICLELESS PROTEIN HOMOLOG"/>
    <property type="match status" value="1"/>
</dbReference>
<feature type="compositionally biased region" description="Basic and acidic residues" evidence="8">
    <location>
        <begin position="626"/>
        <end position="635"/>
    </location>
</feature>
<comment type="similarity">
    <text evidence="6">Belongs to the WD repeat cdt2 family.</text>
</comment>
<feature type="repeat" description="WD" evidence="7">
    <location>
        <begin position="258"/>
        <end position="293"/>
    </location>
</feature>
<dbReference type="Pfam" id="PF00400">
    <property type="entry name" value="WD40"/>
    <property type="match status" value="4"/>
</dbReference>
<dbReference type="EMBL" id="JAAGAX010000005">
    <property type="protein sequence ID" value="KAF2316555.1"/>
    <property type="molecule type" value="Genomic_DNA"/>
</dbReference>
<evidence type="ECO:0000259" key="9">
    <source>
        <dbReference type="PROSITE" id="PS50891"/>
    </source>
</evidence>
<dbReference type="GO" id="GO:0043161">
    <property type="term" value="P:proteasome-mediated ubiquitin-dependent protein catabolic process"/>
    <property type="evidence" value="ECO:0007669"/>
    <property type="project" value="TreeGrafter"/>
</dbReference>
<comment type="pathway">
    <text evidence="1">Protein modification; protein ubiquitination.</text>
</comment>
<dbReference type="InterPro" id="IPR051865">
    <property type="entry name" value="WD-repeat_CDT2_adapter"/>
</dbReference>
<dbReference type="PROSITE" id="PS50891">
    <property type="entry name" value="LOB"/>
    <property type="match status" value="1"/>
</dbReference>
<comment type="similarity">
    <text evidence="2">Belongs to the LOB domain-containing protein family.</text>
</comment>
<feature type="domain" description="LOB" evidence="9">
    <location>
        <begin position="479"/>
        <end position="580"/>
    </location>
</feature>
<dbReference type="InterPro" id="IPR036322">
    <property type="entry name" value="WD40_repeat_dom_sf"/>
</dbReference>